<dbReference type="SFLD" id="SFLDF00293">
    <property type="entry name" value="((2_3_4_5-tetrahydroxypentyl)a"/>
    <property type="match status" value="1"/>
</dbReference>
<dbReference type="InterPro" id="IPR034405">
    <property type="entry name" value="F420"/>
</dbReference>
<gene>
    <name evidence="12" type="primary">cofH</name>
    <name evidence="12" type="ORF">ENP34_14210</name>
</gene>
<dbReference type="EC" id="2.5.1.147" evidence="3"/>
<name>A0A831TAT0_9BACT</name>
<evidence type="ECO:0000256" key="9">
    <source>
        <dbReference type="ARBA" id="ARBA00023014"/>
    </source>
</evidence>
<keyword evidence="4" id="KW-0004">4Fe-4S</keyword>
<dbReference type="PANTHER" id="PTHR43076">
    <property type="entry name" value="FO SYNTHASE (COFH)"/>
    <property type="match status" value="1"/>
</dbReference>
<evidence type="ECO:0000313" key="12">
    <source>
        <dbReference type="EMBL" id="HEG92572.1"/>
    </source>
</evidence>
<evidence type="ECO:0000256" key="6">
    <source>
        <dbReference type="ARBA" id="ARBA00022691"/>
    </source>
</evidence>
<dbReference type="UniPathway" id="UPA00072"/>
<dbReference type="Pfam" id="PF04055">
    <property type="entry name" value="Radical_SAM"/>
    <property type="match status" value="1"/>
</dbReference>
<sequence>MGSQERTAGSLSQLDGLWRRVLDQLDREFARILDRALEGADITVEEAERLFTAEGLELNALILVADELRRRRVGDVVTYVINRNINFTNVCIKRCGFCAFSRGHREEEAYFLPIEEVVRRAREAWELGATEVCIQAGLPPKMSGYYYVDLARAIRRELPELHIHGFSPEEVWYGAVRARCSVEDYLRALKEAGVGSLPGTSAEILDDELRKRISPGRITVAQWIEVITTAHRLGVPTTATIMYGHVETNRHKAAHLALLREIQRQTGGFTEFVPLSFVAEEAPMYRKRLVPGVRPGATGAEVVKMYAVSRIMLNNWIPNLQASWVKEGPKFAQFCLNAGCNDFMGTLINESISTAAGAQYGQRLKPREMRRLIRDIGRIPAERTTTYQIRRLFPPDGDDHYDPLDLIDDATADARFGSYQALVQRQDMRFHQLRHLVQVPEKRAEAQAPDHT</sequence>
<dbReference type="GO" id="GO:0044689">
    <property type="term" value="F:7,8-didemethyl-8-hydroxy-5-deazariboflavin synthase activity"/>
    <property type="evidence" value="ECO:0007669"/>
    <property type="project" value="TreeGrafter"/>
</dbReference>
<dbReference type="SFLD" id="SFLDG01064">
    <property type="entry name" value="F420__menaquinone_cofactor_bio"/>
    <property type="match status" value="2"/>
</dbReference>
<keyword evidence="7" id="KW-0479">Metal-binding</keyword>
<dbReference type="InterPro" id="IPR007197">
    <property type="entry name" value="rSAM"/>
</dbReference>
<dbReference type="Pfam" id="PF19288">
    <property type="entry name" value="CofH_C"/>
    <property type="match status" value="1"/>
</dbReference>
<dbReference type="GO" id="GO:0141093">
    <property type="term" value="F:5-amino-6-(D-ribitylamino)uracil--L-tyrosine 4-hydroxyphenyl transferase activity"/>
    <property type="evidence" value="ECO:0007669"/>
    <property type="project" value="UniProtKB-EC"/>
</dbReference>
<dbReference type="SMART" id="SM00729">
    <property type="entry name" value="Elp3"/>
    <property type="match status" value="1"/>
</dbReference>
<dbReference type="InterPro" id="IPR019940">
    <property type="entry name" value="CofH_family"/>
</dbReference>
<keyword evidence="9" id="KW-0411">Iron-sulfur</keyword>
<dbReference type="EMBL" id="DSIY01000331">
    <property type="protein sequence ID" value="HEG92572.1"/>
    <property type="molecule type" value="Genomic_DNA"/>
</dbReference>
<comment type="caution">
    <text evidence="12">The sequence shown here is derived from an EMBL/GenBank/DDBJ whole genome shotgun (WGS) entry which is preliminary data.</text>
</comment>
<comment type="catalytic activity">
    <reaction evidence="10">
        <text>5-amino-6-(D-ribitylamino)uracil + L-tyrosine + S-adenosyl-L-methionine = 5-amino-5-(4-hydroxybenzyl)-6-(D-ribitylimino)-5,6-dihydrouracil + 2-iminoacetate + 5'-deoxyadenosine + L-methionine + H(+)</text>
        <dbReference type="Rhea" id="RHEA:55200"/>
        <dbReference type="ChEBI" id="CHEBI:15378"/>
        <dbReference type="ChEBI" id="CHEBI:15934"/>
        <dbReference type="ChEBI" id="CHEBI:17319"/>
        <dbReference type="ChEBI" id="CHEBI:57844"/>
        <dbReference type="ChEBI" id="CHEBI:58315"/>
        <dbReference type="ChEBI" id="CHEBI:59789"/>
        <dbReference type="ChEBI" id="CHEBI:77846"/>
        <dbReference type="ChEBI" id="CHEBI:85936"/>
        <dbReference type="EC" id="2.5.1.147"/>
    </reaction>
</comment>
<evidence type="ECO:0000256" key="7">
    <source>
        <dbReference type="ARBA" id="ARBA00022723"/>
    </source>
</evidence>
<evidence type="ECO:0000256" key="2">
    <source>
        <dbReference type="ARBA" id="ARBA00004712"/>
    </source>
</evidence>
<reference evidence="12" key="1">
    <citation type="journal article" date="2020" name="mSystems">
        <title>Genome- and Community-Level Interaction Insights into Carbon Utilization and Element Cycling Functions of Hydrothermarchaeota in Hydrothermal Sediment.</title>
        <authorList>
            <person name="Zhou Z."/>
            <person name="Liu Y."/>
            <person name="Xu W."/>
            <person name="Pan J."/>
            <person name="Luo Z.H."/>
            <person name="Li M."/>
        </authorList>
    </citation>
    <scope>NUCLEOTIDE SEQUENCE [LARGE SCALE GENOMIC DNA]</scope>
    <source>
        <strain evidence="12">SpSt-210</strain>
    </source>
</reference>
<dbReference type="InterPro" id="IPR045567">
    <property type="entry name" value="CofH/MnqC-like_C"/>
</dbReference>
<dbReference type="CDD" id="cd01335">
    <property type="entry name" value="Radical_SAM"/>
    <property type="match status" value="1"/>
</dbReference>
<dbReference type="PANTHER" id="PTHR43076:SF1">
    <property type="entry name" value="LIPOYL SYNTHASE 2"/>
    <property type="match status" value="1"/>
</dbReference>
<feature type="domain" description="Radical SAM core" evidence="11">
    <location>
        <begin position="77"/>
        <end position="301"/>
    </location>
</feature>
<dbReference type="SFLD" id="SFLDG01388">
    <property type="entry name" value="7_8-didemethyl-8-hydroxy-5-dea"/>
    <property type="match status" value="1"/>
</dbReference>
<dbReference type="NCBIfam" id="TIGR00423">
    <property type="entry name" value="CofH family radical SAM protein"/>
    <property type="match status" value="1"/>
</dbReference>
<keyword evidence="8" id="KW-0408">Iron</keyword>
<evidence type="ECO:0000259" key="11">
    <source>
        <dbReference type="PROSITE" id="PS51918"/>
    </source>
</evidence>
<evidence type="ECO:0000256" key="8">
    <source>
        <dbReference type="ARBA" id="ARBA00023004"/>
    </source>
</evidence>
<proteinExistence type="inferred from homology"/>
<organism evidence="12">
    <name type="scientific">Thermorudis peleae</name>
    <dbReference type="NCBI Taxonomy" id="1382356"/>
    <lineage>
        <taxon>Bacteria</taxon>
        <taxon>Pseudomonadati</taxon>
        <taxon>Thermomicrobiota</taxon>
        <taxon>Thermomicrobia</taxon>
        <taxon>Thermomicrobia incertae sedis</taxon>
        <taxon>Thermorudis</taxon>
    </lineage>
</organism>
<dbReference type="SUPFAM" id="SSF102114">
    <property type="entry name" value="Radical SAM enzymes"/>
    <property type="match status" value="1"/>
</dbReference>
<evidence type="ECO:0000256" key="5">
    <source>
        <dbReference type="ARBA" id="ARBA00022679"/>
    </source>
</evidence>
<dbReference type="Gene3D" id="3.20.20.70">
    <property type="entry name" value="Aldolase class I"/>
    <property type="match status" value="1"/>
</dbReference>
<dbReference type="InterPro" id="IPR006638">
    <property type="entry name" value="Elp3/MiaA/NifB-like_rSAM"/>
</dbReference>
<dbReference type="SFLD" id="SFLDG01389">
    <property type="entry name" value="menaquinone_synthsis_involved"/>
    <property type="match status" value="2"/>
</dbReference>
<dbReference type="SFLD" id="SFLDF00342">
    <property type="entry name" value="cyclic_dehypoxanthine_futalosi"/>
    <property type="match status" value="1"/>
</dbReference>
<dbReference type="InterPro" id="IPR058240">
    <property type="entry name" value="rSAM_sf"/>
</dbReference>
<evidence type="ECO:0000256" key="4">
    <source>
        <dbReference type="ARBA" id="ARBA00022485"/>
    </source>
</evidence>
<comment type="pathway">
    <text evidence="2">Cofactor biosynthesis; coenzyme F0 biosynthesis.</text>
</comment>
<dbReference type="NCBIfam" id="NF005609">
    <property type="entry name" value="PRK07360.1"/>
    <property type="match status" value="1"/>
</dbReference>
<dbReference type="GO" id="GO:0046872">
    <property type="term" value="F:metal ion binding"/>
    <property type="evidence" value="ECO:0007669"/>
    <property type="project" value="UniProtKB-KW"/>
</dbReference>
<dbReference type="GO" id="GO:0051539">
    <property type="term" value="F:4 iron, 4 sulfur cluster binding"/>
    <property type="evidence" value="ECO:0007669"/>
    <property type="project" value="UniProtKB-KW"/>
</dbReference>
<dbReference type="AlphaFoldDB" id="A0A831TAT0"/>
<evidence type="ECO:0000256" key="10">
    <source>
        <dbReference type="ARBA" id="ARBA00048468"/>
    </source>
</evidence>
<dbReference type="InterPro" id="IPR020050">
    <property type="entry name" value="FO_synthase_su2"/>
</dbReference>
<dbReference type="PROSITE" id="PS51918">
    <property type="entry name" value="RADICAL_SAM"/>
    <property type="match status" value="1"/>
</dbReference>
<dbReference type="HAMAP" id="MF_01612">
    <property type="entry name" value="FO_synth_sub2"/>
    <property type="match status" value="1"/>
</dbReference>
<keyword evidence="5" id="KW-0808">Transferase</keyword>
<protein>
    <recommendedName>
        <fullName evidence="3">5-amino-6-(D-ribitylamino)uracil--L-tyrosine 4-hydroxyphenyl transferase</fullName>
        <ecNumber evidence="3">2.5.1.147</ecNumber>
    </recommendedName>
</protein>
<evidence type="ECO:0000256" key="1">
    <source>
        <dbReference type="ARBA" id="ARBA00001966"/>
    </source>
</evidence>
<comment type="cofactor">
    <cofactor evidence="1">
        <name>[4Fe-4S] cluster</name>
        <dbReference type="ChEBI" id="CHEBI:49883"/>
    </cofactor>
</comment>
<dbReference type="SFLD" id="SFLDS00029">
    <property type="entry name" value="Radical_SAM"/>
    <property type="match status" value="2"/>
</dbReference>
<dbReference type="SFLD" id="SFLDF00343">
    <property type="entry name" value="aminofutalosine_synthase_(mqnE"/>
    <property type="match status" value="1"/>
</dbReference>
<accession>A0A831TAT0</accession>
<dbReference type="NCBIfam" id="TIGR03551">
    <property type="entry name" value="F420_cofH"/>
    <property type="match status" value="1"/>
</dbReference>
<keyword evidence="6" id="KW-0949">S-adenosyl-L-methionine</keyword>
<evidence type="ECO:0000256" key="3">
    <source>
        <dbReference type="ARBA" id="ARBA00012289"/>
    </source>
</evidence>
<dbReference type="InterPro" id="IPR013785">
    <property type="entry name" value="Aldolase_TIM"/>
</dbReference>